<dbReference type="InterPro" id="IPR043502">
    <property type="entry name" value="DNA/RNA_pol_sf"/>
</dbReference>
<dbReference type="OrthoDB" id="41323at2759"/>
<evidence type="ECO:0000259" key="1">
    <source>
        <dbReference type="PROSITE" id="PS50878"/>
    </source>
</evidence>
<dbReference type="SUPFAM" id="SSF56672">
    <property type="entry name" value="DNA/RNA polymerases"/>
    <property type="match status" value="1"/>
</dbReference>
<comment type="caution">
    <text evidence="2">The sequence shown here is derived from an EMBL/GenBank/DDBJ whole genome shotgun (WGS) entry which is preliminary data.</text>
</comment>
<name>A0A8X6NRF8_NEPPI</name>
<reference evidence="2" key="1">
    <citation type="submission" date="2020-08" db="EMBL/GenBank/DDBJ databases">
        <title>Multicomponent nature underlies the extraordinary mechanical properties of spider dragline silk.</title>
        <authorList>
            <person name="Kono N."/>
            <person name="Nakamura H."/>
            <person name="Mori M."/>
            <person name="Yoshida Y."/>
            <person name="Ohtoshi R."/>
            <person name="Malay A.D."/>
            <person name="Moran D.A.P."/>
            <person name="Tomita M."/>
            <person name="Numata K."/>
            <person name="Arakawa K."/>
        </authorList>
    </citation>
    <scope>NUCLEOTIDE SEQUENCE</scope>
</reference>
<dbReference type="InterPro" id="IPR000477">
    <property type="entry name" value="RT_dom"/>
</dbReference>
<dbReference type="Gene3D" id="3.30.70.270">
    <property type="match status" value="1"/>
</dbReference>
<dbReference type="GO" id="GO:0071897">
    <property type="term" value="P:DNA biosynthetic process"/>
    <property type="evidence" value="ECO:0007669"/>
    <property type="project" value="UniProtKB-ARBA"/>
</dbReference>
<proteinExistence type="predicted"/>
<accession>A0A8X6NRF8</accession>
<evidence type="ECO:0000313" key="3">
    <source>
        <dbReference type="Proteomes" id="UP000887013"/>
    </source>
</evidence>
<dbReference type="PROSITE" id="PS50878">
    <property type="entry name" value="RT_POL"/>
    <property type="match status" value="1"/>
</dbReference>
<dbReference type="Pfam" id="PF00078">
    <property type="entry name" value="RVT_1"/>
    <property type="match status" value="1"/>
</dbReference>
<feature type="domain" description="Reverse transcriptase" evidence="1">
    <location>
        <begin position="1"/>
        <end position="80"/>
    </location>
</feature>
<dbReference type="Proteomes" id="UP000887013">
    <property type="component" value="Unassembled WGS sequence"/>
</dbReference>
<dbReference type="InterPro" id="IPR043128">
    <property type="entry name" value="Rev_trsase/Diguanyl_cyclase"/>
</dbReference>
<organism evidence="2 3">
    <name type="scientific">Nephila pilipes</name>
    <name type="common">Giant wood spider</name>
    <name type="synonym">Nephila maculata</name>
    <dbReference type="NCBI Taxonomy" id="299642"/>
    <lineage>
        <taxon>Eukaryota</taxon>
        <taxon>Metazoa</taxon>
        <taxon>Ecdysozoa</taxon>
        <taxon>Arthropoda</taxon>
        <taxon>Chelicerata</taxon>
        <taxon>Arachnida</taxon>
        <taxon>Araneae</taxon>
        <taxon>Araneomorphae</taxon>
        <taxon>Entelegynae</taxon>
        <taxon>Araneoidea</taxon>
        <taxon>Nephilidae</taxon>
        <taxon>Nephila</taxon>
    </lineage>
</organism>
<dbReference type="AlphaFoldDB" id="A0A8X6NRF8"/>
<keyword evidence="3" id="KW-1185">Reference proteome</keyword>
<gene>
    <name evidence="2" type="ORF">NPIL_321541</name>
</gene>
<evidence type="ECO:0000313" key="2">
    <source>
        <dbReference type="EMBL" id="GFT27949.1"/>
    </source>
</evidence>
<dbReference type="EMBL" id="BMAW01060793">
    <property type="protein sequence ID" value="GFT27949.1"/>
    <property type="molecule type" value="Genomic_DNA"/>
</dbReference>
<protein>
    <recommendedName>
        <fullName evidence="1">Reverse transcriptase domain-containing protein</fullName>
    </recommendedName>
</protein>
<sequence length="85" mass="9397">MTASEVATIVIPPFIKPDPGHFGSFAYDFVDDLLVVSKNETMHLEHLLFWGSKLSEYGLSSNIEKCQFGKSIIELLGLKLSPQGI</sequence>